<dbReference type="EMBL" id="CM044701">
    <property type="protein sequence ID" value="KAI5682466.1"/>
    <property type="molecule type" value="Genomic_DNA"/>
</dbReference>
<comment type="caution">
    <text evidence="1">The sequence shown here is derived from an EMBL/GenBank/DDBJ whole genome shotgun (WGS) entry which is preliminary data.</text>
</comment>
<gene>
    <name evidence="1" type="ORF">M9H77_03694</name>
</gene>
<evidence type="ECO:0000313" key="2">
    <source>
        <dbReference type="Proteomes" id="UP001060085"/>
    </source>
</evidence>
<protein>
    <submittedName>
        <fullName evidence="1">Uncharacterized protein</fullName>
    </submittedName>
</protein>
<dbReference type="Proteomes" id="UP001060085">
    <property type="component" value="Linkage Group LG01"/>
</dbReference>
<proteinExistence type="predicted"/>
<keyword evidence="2" id="KW-1185">Reference proteome</keyword>
<evidence type="ECO:0000313" key="1">
    <source>
        <dbReference type="EMBL" id="KAI5682466.1"/>
    </source>
</evidence>
<organism evidence="1 2">
    <name type="scientific">Catharanthus roseus</name>
    <name type="common">Madagascar periwinkle</name>
    <name type="synonym">Vinca rosea</name>
    <dbReference type="NCBI Taxonomy" id="4058"/>
    <lineage>
        <taxon>Eukaryota</taxon>
        <taxon>Viridiplantae</taxon>
        <taxon>Streptophyta</taxon>
        <taxon>Embryophyta</taxon>
        <taxon>Tracheophyta</taxon>
        <taxon>Spermatophyta</taxon>
        <taxon>Magnoliopsida</taxon>
        <taxon>eudicotyledons</taxon>
        <taxon>Gunneridae</taxon>
        <taxon>Pentapetalae</taxon>
        <taxon>asterids</taxon>
        <taxon>lamiids</taxon>
        <taxon>Gentianales</taxon>
        <taxon>Apocynaceae</taxon>
        <taxon>Rauvolfioideae</taxon>
        <taxon>Vinceae</taxon>
        <taxon>Catharanthinae</taxon>
        <taxon>Catharanthus</taxon>
    </lineage>
</organism>
<accession>A0ACC0CCG1</accession>
<sequence length="336" mass="38946">MDSLLCNEEWLMISPGGGSEPPHKLPSNDESFDRSNSSFNTTCEPNFIMSMSVSVEDWEEAFRRFVEKEVSYMPEPAGSDSSLIEENVRFKGIHWLIRSQRRLNLSLQTLFSAANYFDRFMSLNHHSSQMEDVECSFESNKVQRMELTLLKALKWRLGPVTSYSYMELLTQQSIDLSEEFITTLTNLLLYSLLDCRFVEFRPCVITMSALEYMISKDMLFPLSNDNNNAFLNSVMSALIPKELKDDLRKCYKMMEECNLGRGSVGRIYRCPSSPVTVLPTHKQHYEYLSENFQIDHLSGLLKARNNKVVDLGLWSGRKRKRPEEHDDDDDDDECRL</sequence>
<name>A0ACC0CCG1_CATRO</name>
<reference evidence="2" key="1">
    <citation type="journal article" date="2023" name="Nat. Plants">
        <title>Single-cell RNA sequencing provides a high-resolution roadmap for understanding the multicellular compartmentation of specialized metabolism.</title>
        <authorList>
            <person name="Sun S."/>
            <person name="Shen X."/>
            <person name="Li Y."/>
            <person name="Li Y."/>
            <person name="Wang S."/>
            <person name="Li R."/>
            <person name="Zhang H."/>
            <person name="Shen G."/>
            <person name="Guo B."/>
            <person name="Wei J."/>
            <person name="Xu J."/>
            <person name="St-Pierre B."/>
            <person name="Chen S."/>
            <person name="Sun C."/>
        </authorList>
    </citation>
    <scope>NUCLEOTIDE SEQUENCE [LARGE SCALE GENOMIC DNA]</scope>
</reference>